<dbReference type="InterPro" id="IPR052164">
    <property type="entry name" value="Anthracycline_SecMetBiosynth"/>
</dbReference>
<dbReference type="PANTHER" id="PTHR33993">
    <property type="entry name" value="GLYOXALASE-RELATED"/>
    <property type="match status" value="1"/>
</dbReference>
<dbReference type="OrthoDB" id="9792323at2"/>
<evidence type="ECO:0000313" key="2">
    <source>
        <dbReference type="EMBL" id="MRG95251.1"/>
    </source>
</evidence>
<dbReference type="CDD" id="cd07247">
    <property type="entry name" value="SgaA_N_like"/>
    <property type="match status" value="1"/>
</dbReference>
<comment type="caution">
    <text evidence="2">The sequence shown here is derived from an EMBL/GenBank/DDBJ whole genome shotgun (WGS) entry which is preliminary data.</text>
</comment>
<organism evidence="2 3">
    <name type="scientific">Polyangium spumosum</name>
    <dbReference type="NCBI Taxonomy" id="889282"/>
    <lineage>
        <taxon>Bacteria</taxon>
        <taxon>Pseudomonadati</taxon>
        <taxon>Myxococcota</taxon>
        <taxon>Polyangia</taxon>
        <taxon>Polyangiales</taxon>
        <taxon>Polyangiaceae</taxon>
        <taxon>Polyangium</taxon>
    </lineage>
</organism>
<dbReference type="EMBL" id="WJIE01000007">
    <property type="protein sequence ID" value="MRG95251.1"/>
    <property type="molecule type" value="Genomic_DNA"/>
</dbReference>
<dbReference type="PANTHER" id="PTHR33993:SF14">
    <property type="entry name" value="GB|AAF24581.1"/>
    <property type="match status" value="1"/>
</dbReference>
<dbReference type="SUPFAM" id="SSF54593">
    <property type="entry name" value="Glyoxalase/Bleomycin resistance protein/Dihydroxybiphenyl dioxygenase"/>
    <property type="match status" value="1"/>
</dbReference>
<sequence length="132" mass="14346">MRRARGKGQTMHGTFVWNELTTTDVEAAKAFYAETLGWTFEEFPIPEGRYWVAKSGDRMVAGLGGMEVGAIPDAKDSYWFSFVGVDDVDACVAKAVARGATIVRQPVDMPNVGRVAIVRDPTGAAMGWMKGL</sequence>
<protein>
    <submittedName>
        <fullName evidence="2">VOC family protein</fullName>
    </submittedName>
</protein>
<reference evidence="2 3" key="1">
    <citation type="submission" date="2019-10" db="EMBL/GenBank/DDBJ databases">
        <title>A soil myxobacterium in the family Polyangiaceae.</title>
        <authorList>
            <person name="Li Y."/>
            <person name="Wang J."/>
        </authorList>
    </citation>
    <scope>NUCLEOTIDE SEQUENCE [LARGE SCALE GENOMIC DNA]</scope>
    <source>
        <strain evidence="2 3">DSM 14734</strain>
    </source>
</reference>
<keyword evidence="3" id="KW-1185">Reference proteome</keyword>
<accession>A0A6N7Q2W1</accession>
<proteinExistence type="predicted"/>
<dbReference type="Gene3D" id="3.10.180.10">
    <property type="entry name" value="2,3-Dihydroxybiphenyl 1,2-Dioxygenase, domain 1"/>
    <property type="match status" value="1"/>
</dbReference>
<evidence type="ECO:0000259" key="1">
    <source>
        <dbReference type="PROSITE" id="PS51819"/>
    </source>
</evidence>
<dbReference type="Proteomes" id="UP000440224">
    <property type="component" value="Unassembled WGS sequence"/>
</dbReference>
<evidence type="ECO:0000313" key="3">
    <source>
        <dbReference type="Proteomes" id="UP000440224"/>
    </source>
</evidence>
<dbReference type="PROSITE" id="PS51819">
    <property type="entry name" value="VOC"/>
    <property type="match status" value="1"/>
</dbReference>
<gene>
    <name evidence="2" type="ORF">GF068_25520</name>
</gene>
<dbReference type="Pfam" id="PF00903">
    <property type="entry name" value="Glyoxalase"/>
    <property type="match status" value="1"/>
</dbReference>
<dbReference type="InterPro" id="IPR037523">
    <property type="entry name" value="VOC_core"/>
</dbReference>
<dbReference type="InterPro" id="IPR029068">
    <property type="entry name" value="Glyas_Bleomycin-R_OHBP_Dase"/>
</dbReference>
<feature type="domain" description="VOC" evidence="1">
    <location>
        <begin position="14"/>
        <end position="131"/>
    </location>
</feature>
<name>A0A6N7Q2W1_9BACT</name>
<dbReference type="AlphaFoldDB" id="A0A6N7Q2W1"/>
<dbReference type="InterPro" id="IPR004360">
    <property type="entry name" value="Glyas_Fos-R_dOase_dom"/>
</dbReference>